<reference evidence="5" key="1">
    <citation type="journal article" date="2017" name="Biotechnol. Biofuels">
        <title>Evaluation of environmental bacterial communities as a factor affecting the growth of duckweed Lemna minor.</title>
        <authorList>
            <person name="Ishizawa H."/>
            <person name="Kuroda M."/>
            <person name="Morikawa M."/>
            <person name="Ike M."/>
        </authorList>
    </citation>
    <scope>NUCLEOTIDE SEQUENCE [LARGE SCALE GENOMIC DNA]</scope>
    <source>
        <strain evidence="5">M6</strain>
    </source>
</reference>
<evidence type="ECO:0000256" key="1">
    <source>
        <dbReference type="ARBA" id="ARBA00022801"/>
    </source>
</evidence>
<evidence type="ECO:0000256" key="2">
    <source>
        <dbReference type="SAM" id="SignalP"/>
    </source>
</evidence>
<sequence length="319" mass="34601">MRLLPALTVAALGLGLLSPALAADLIPVDDSYTVSQRFERYKDQYAGISWPVAEFQSGQKVLFDRRYKSIGGRELHIDVFLPVAGRANDKGILLVHGGGWRSGNKSHFYALATRLAQRGYTVFLPEFRLSPEAPYPAGLIDVNDALVWVKGQAQTFGIDPKRLAIGGASSGGQMAALVAYTADTPLYKSQAGDDTRVSALIDIDGVLDFTTPLALQYENAAGDSSAAGLWLGGAMEKVPDRWREASAAKHVSAASPPTLVISSGLTRFTAGHEDVEAKLKAQGIAYRYTAFDNAPHDIWLFDPWFSRIVDLMDDFLSEH</sequence>
<dbReference type="Proteomes" id="UP000278756">
    <property type="component" value="Chromosome 2"/>
</dbReference>
<dbReference type="PANTHER" id="PTHR48081:SF13">
    <property type="entry name" value="ALPHA_BETA HYDROLASE"/>
    <property type="match status" value="1"/>
</dbReference>
<accession>A0A3G9G2S1</accession>
<dbReference type="Pfam" id="PF20434">
    <property type="entry name" value="BD-FAE"/>
    <property type="match status" value="1"/>
</dbReference>
<dbReference type="PANTHER" id="PTHR48081">
    <property type="entry name" value="AB HYDROLASE SUPERFAMILY PROTEIN C4A8.06C"/>
    <property type="match status" value="1"/>
</dbReference>
<dbReference type="EMBL" id="AP018828">
    <property type="protein sequence ID" value="BBF81632.1"/>
    <property type="molecule type" value="Genomic_DNA"/>
</dbReference>
<feature type="domain" description="BD-FAE-like" evidence="3">
    <location>
        <begin position="77"/>
        <end position="261"/>
    </location>
</feature>
<evidence type="ECO:0000313" key="4">
    <source>
        <dbReference type="EMBL" id="BBF81632.1"/>
    </source>
</evidence>
<keyword evidence="2" id="KW-0732">Signal</keyword>
<gene>
    <name evidence="4" type="ORF">EM6_2234</name>
</gene>
<dbReference type="InterPro" id="IPR050300">
    <property type="entry name" value="GDXG_lipolytic_enzyme"/>
</dbReference>
<proteinExistence type="predicted"/>
<evidence type="ECO:0000313" key="5">
    <source>
        <dbReference type="Proteomes" id="UP000278756"/>
    </source>
</evidence>
<dbReference type="OrthoDB" id="9771666at2"/>
<feature type="signal peptide" evidence="2">
    <location>
        <begin position="1"/>
        <end position="22"/>
    </location>
</feature>
<evidence type="ECO:0000259" key="3">
    <source>
        <dbReference type="Pfam" id="PF20434"/>
    </source>
</evidence>
<dbReference type="AlphaFoldDB" id="A0A3G9G2S1"/>
<dbReference type="SUPFAM" id="SSF53474">
    <property type="entry name" value="alpha/beta-Hydrolases"/>
    <property type="match status" value="1"/>
</dbReference>
<dbReference type="InterPro" id="IPR029058">
    <property type="entry name" value="AB_hydrolase_fold"/>
</dbReference>
<organism evidence="4 5">
    <name type="scientific">Asticcacaulis excentricus</name>
    <dbReference type="NCBI Taxonomy" id="78587"/>
    <lineage>
        <taxon>Bacteria</taxon>
        <taxon>Pseudomonadati</taxon>
        <taxon>Pseudomonadota</taxon>
        <taxon>Alphaproteobacteria</taxon>
        <taxon>Caulobacterales</taxon>
        <taxon>Caulobacteraceae</taxon>
        <taxon>Asticcacaulis</taxon>
    </lineage>
</organism>
<dbReference type="RefSeq" id="WP_126423101.1">
    <property type="nucleotide sequence ID" value="NZ_AP018828.1"/>
</dbReference>
<protein>
    <submittedName>
        <fullName evidence="4">Pectinesterase</fullName>
        <ecNumber evidence="4">3.1.1.11</ecNumber>
    </submittedName>
</protein>
<dbReference type="EC" id="3.1.1.11" evidence="4"/>
<dbReference type="InterPro" id="IPR049492">
    <property type="entry name" value="BD-FAE-like_dom"/>
</dbReference>
<feature type="chain" id="PRO_5018331696" evidence="2">
    <location>
        <begin position="23"/>
        <end position="319"/>
    </location>
</feature>
<name>A0A3G9G2S1_9CAUL</name>
<dbReference type="Gene3D" id="3.40.50.1820">
    <property type="entry name" value="alpha/beta hydrolase"/>
    <property type="match status" value="1"/>
</dbReference>
<keyword evidence="1 4" id="KW-0378">Hydrolase</keyword>
<dbReference type="GO" id="GO:0030599">
    <property type="term" value="F:pectinesterase activity"/>
    <property type="evidence" value="ECO:0007669"/>
    <property type="project" value="UniProtKB-EC"/>
</dbReference>
<reference evidence="5" key="2">
    <citation type="journal article" date="2017" name="Plant Physiol. Biochem.">
        <title>Differential oxidative and antioxidative response of duckweed Lemna minor toward plant growth promoting/inhibiting bacteria.</title>
        <authorList>
            <person name="Ishizawa H."/>
            <person name="Kuroda M."/>
            <person name="Morikawa M."/>
            <person name="Ike M."/>
        </authorList>
    </citation>
    <scope>NUCLEOTIDE SEQUENCE [LARGE SCALE GENOMIC DNA]</scope>
    <source>
        <strain evidence="5">M6</strain>
    </source>
</reference>